<sequence>MPQGGKEGQYLEWYKGKKHPQEPGTNSAGPAVCFALLEGALSTKASPHNGHSTDIELTDRLHTHDLAPNLVSISHIAQKGFTVKFSENVVSFITPMGTSFMSVSASVARDLASKAWARGRCLADVPPKRTTETPTTSISLWEFPWSSPKYWAEVAAPAIYLQNVLQSSHHPEKNPYKLFSGQRPDISHLRAFGCVGYMKIPIVHTDEKLVLGPKDMDVGRQAGRNIVRVRALCQD</sequence>
<dbReference type="EMBL" id="KV417514">
    <property type="protein sequence ID" value="KZP26450.1"/>
    <property type="molecule type" value="Genomic_DNA"/>
</dbReference>
<evidence type="ECO:0000313" key="1">
    <source>
        <dbReference type="EMBL" id="KZP26450.1"/>
    </source>
</evidence>
<evidence type="ECO:0000313" key="2">
    <source>
        <dbReference type="Proteomes" id="UP000076532"/>
    </source>
</evidence>
<reference evidence="1 2" key="1">
    <citation type="journal article" date="2016" name="Mol. Biol. Evol.">
        <title>Comparative Genomics of Early-Diverging Mushroom-Forming Fungi Provides Insights into the Origins of Lignocellulose Decay Capabilities.</title>
        <authorList>
            <person name="Nagy L.G."/>
            <person name="Riley R."/>
            <person name="Tritt A."/>
            <person name="Adam C."/>
            <person name="Daum C."/>
            <person name="Floudas D."/>
            <person name="Sun H."/>
            <person name="Yadav J.S."/>
            <person name="Pangilinan J."/>
            <person name="Larsson K.H."/>
            <person name="Matsuura K."/>
            <person name="Barry K."/>
            <person name="Labutti K."/>
            <person name="Kuo R."/>
            <person name="Ohm R.A."/>
            <person name="Bhattacharya S.S."/>
            <person name="Shirouzu T."/>
            <person name="Yoshinaga Y."/>
            <person name="Martin F.M."/>
            <person name="Grigoriev I.V."/>
            <person name="Hibbett D.S."/>
        </authorList>
    </citation>
    <scope>NUCLEOTIDE SEQUENCE [LARGE SCALE GENOMIC DNA]</scope>
    <source>
        <strain evidence="1 2">CBS 109695</strain>
    </source>
</reference>
<dbReference type="Proteomes" id="UP000076532">
    <property type="component" value="Unassembled WGS sequence"/>
</dbReference>
<accession>A0A166PU44</accession>
<organism evidence="1 2">
    <name type="scientific">Athelia psychrophila</name>
    <dbReference type="NCBI Taxonomy" id="1759441"/>
    <lineage>
        <taxon>Eukaryota</taxon>
        <taxon>Fungi</taxon>
        <taxon>Dikarya</taxon>
        <taxon>Basidiomycota</taxon>
        <taxon>Agaricomycotina</taxon>
        <taxon>Agaricomycetes</taxon>
        <taxon>Agaricomycetidae</taxon>
        <taxon>Atheliales</taxon>
        <taxon>Atheliaceae</taxon>
        <taxon>Athelia</taxon>
    </lineage>
</organism>
<name>A0A166PU44_9AGAM</name>
<keyword evidence="2" id="KW-1185">Reference proteome</keyword>
<protein>
    <submittedName>
        <fullName evidence="1">Uncharacterized protein</fullName>
    </submittedName>
</protein>
<gene>
    <name evidence="1" type="ORF">FIBSPDRAFT_887247</name>
</gene>
<dbReference type="AlphaFoldDB" id="A0A166PU44"/>
<dbReference type="OrthoDB" id="7691805at2759"/>
<dbReference type="STRING" id="436010.A0A166PU44"/>
<proteinExistence type="predicted"/>